<accession>A0A918NWW6</accession>
<evidence type="ECO:0000256" key="1">
    <source>
        <dbReference type="SAM" id="MobiDB-lite"/>
    </source>
</evidence>
<dbReference type="EMBL" id="BMVU01000044">
    <property type="protein sequence ID" value="GGY01009.1"/>
    <property type="molecule type" value="Genomic_DNA"/>
</dbReference>
<feature type="region of interest" description="Disordered" evidence="1">
    <location>
        <begin position="1"/>
        <end position="28"/>
    </location>
</feature>
<reference evidence="2" key="1">
    <citation type="journal article" date="2014" name="Int. J. Syst. Evol. Microbiol.">
        <title>Complete genome sequence of Corynebacterium casei LMG S-19264T (=DSM 44701T), isolated from a smear-ripened cheese.</title>
        <authorList>
            <consortium name="US DOE Joint Genome Institute (JGI-PGF)"/>
            <person name="Walter F."/>
            <person name="Albersmeier A."/>
            <person name="Kalinowski J."/>
            <person name="Ruckert C."/>
        </authorList>
    </citation>
    <scope>NUCLEOTIDE SEQUENCE</scope>
    <source>
        <strain evidence="2">JCM 4790</strain>
    </source>
</reference>
<organism evidence="2 3">
    <name type="scientific">Streptomyces minutiscleroticus</name>
    <dbReference type="NCBI Taxonomy" id="68238"/>
    <lineage>
        <taxon>Bacteria</taxon>
        <taxon>Bacillati</taxon>
        <taxon>Actinomycetota</taxon>
        <taxon>Actinomycetes</taxon>
        <taxon>Kitasatosporales</taxon>
        <taxon>Streptomycetaceae</taxon>
        <taxon>Streptomyces</taxon>
    </lineage>
</organism>
<dbReference type="Proteomes" id="UP000619244">
    <property type="component" value="Unassembled WGS sequence"/>
</dbReference>
<evidence type="ECO:0000313" key="3">
    <source>
        <dbReference type="Proteomes" id="UP000619244"/>
    </source>
</evidence>
<proteinExistence type="predicted"/>
<protein>
    <submittedName>
        <fullName evidence="2">Uncharacterized protein</fullName>
    </submittedName>
</protein>
<dbReference type="AlphaFoldDB" id="A0A918NWW6"/>
<name>A0A918NWW6_9ACTN</name>
<keyword evidence="3" id="KW-1185">Reference proteome</keyword>
<comment type="caution">
    <text evidence="2">The sequence shown here is derived from an EMBL/GenBank/DDBJ whole genome shotgun (WGS) entry which is preliminary data.</text>
</comment>
<reference evidence="2" key="2">
    <citation type="submission" date="2020-09" db="EMBL/GenBank/DDBJ databases">
        <authorList>
            <person name="Sun Q."/>
            <person name="Ohkuma M."/>
        </authorList>
    </citation>
    <scope>NUCLEOTIDE SEQUENCE</scope>
    <source>
        <strain evidence="2">JCM 4790</strain>
    </source>
</reference>
<evidence type="ECO:0000313" key="2">
    <source>
        <dbReference type="EMBL" id="GGY01009.1"/>
    </source>
</evidence>
<sequence>MERDGNDSLGPRQRQGVPDGITGVEDDLSAGRSVSITGLHVMDYTLSDRNDECLAARAARCEGYSRRIDARSEEKHALPISWRIWSASIGAFTRDR</sequence>
<gene>
    <name evidence="2" type="ORF">GCM10010358_63720</name>
</gene>